<feature type="region of interest" description="Disordered" evidence="1">
    <location>
        <begin position="297"/>
        <end position="469"/>
    </location>
</feature>
<feature type="compositionally biased region" description="Acidic residues" evidence="1">
    <location>
        <begin position="364"/>
        <end position="375"/>
    </location>
</feature>
<evidence type="ECO:0000256" key="1">
    <source>
        <dbReference type="SAM" id="MobiDB-lite"/>
    </source>
</evidence>
<dbReference type="EMBL" id="JAUUTY010000002">
    <property type="protein sequence ID" value="KAK1682439.1"/>
    <property type="molecule type" value="Genomic_DNA"/>
</dbReference>
<dbReference type="AlphaFoldDB" id="A0AAD8TIN5"/>
<feature type="compositionally biased region" description="Polar residues" evidence="1">
    <location>
        <begin position="402"/>
        <end position="412"/>
    </location>
</feature>
<comment type="caution">
    <text evidence="3">The sequence shown here is derived from an EMBL/GenBank/DDBJ whole genome shotgun (WGS) entry which is preliminary data.</text>
</comment>
<name>A0AAD8TIN5_LOLMU</name>
<feature type="domain" description="Transposase (putative) gypsy type" evidence="2">
    <location>
        <begin position="26"/>
        <end position="93"/>
    </location>
</feature>
<keyword evidence="4" id="KW-1185">Reference proteome</keyword>
<feature type="compositionally biased region" description="Low complexity" evidence="1">
    <location>
        <begin position="380"/>
        <end position="389"/>
    </location>
</feature>
<protein>
    <recommendedName>
        <fullName evidence="2">Transposase (putative) gypsy type domain-containing protein</fullName>
    </recommendedName>
</protein>
<accession>A0AAD8TIN5</accession>
<reference evidence="3" key="1">
    <citation type="submission" date="2023-07" db="EMBL/GenBank/DDBJ databases">
        <title>A chromosome-level genome assembly of Lolium multiflorum.</title>
        <authorList>
            <person name="Chen Y."/>
            <person name="Copetti D."/>
            <person name="Kolliker R."/>
            <person name="Studer B."/>
        </authorList>
    </citation>
    <scope>NUCLEOTIDE SEQUENCE</scope>
    <source>
        <strain evidence="3">02402/16</strain>
        <tissue evidence="3">Leaf</tissue>
    </source>
</reference>
<evidence type="ECO:0000259" key="2">
    <source>
        <dbReference type="Pfam" id="PF04195"/>
    </source>
</evidence>
<proteinExistence type="predicted"/>
<evidence type="ECO:0000313" key="3">
    <source>
        <dbReference type="EMBL" id="KAK1682439.1"/>
    </source>
</evidence>
<feature type="compositionally biased region" description="Polar residues" evidence="1">
    <location>
        <begin position="452"/>
        <end position="466"/>
    </location>
</feature>
<dbReference type="Proteomes" id="UP001231189">
    <property type="component" value="Unassembled WGS sequence"/>
</dbReference>
<evidence type="ECO:0000313" key="4">
    <source>
        <dbReference type="Proteomes" id="UP001231189"/>
    </source>
</evidence>
<dbReference type="InterPro" id="IPR007321">
    <property type="entry name" value="Transposase_28"/>
</dbReference>
<gene>
    <name evidence="3" type="ORF">QYE76_043287</name>
</gene>
<dbReference type="PANTHER" id="PTHR33026">
    <property type="entry name" value="OS06G0360600 PROTEIN"/>
    <property type="match status" value="1"/>
</dbReference>
<organism evidence="3 4">
    <name type="scientific">Lolium multiflorum</name>
    <name type="common">Italian ryegrass</name>
    <name type="synonym">Lolium perenne subsp. multiflorum</name>
    <dbReference type="NCBI Taxonomy" id="4521"/>
    <lineage>
        <taxon>Eukaryota</taxon>
        <taxon>Viridiplantae</taxon>
        <taxon>Streptophyta</taxon>
        <taxon>Embryophyta</taxon>
        <taxon>Tracheophyta</taxon>
        <taxon>Spermatophyta</taxon>
        <taxon>Magnoliopsida</taxon>
        <taxon>Liliopsida</taxon>
        <taxon>Poales</taxon>
        <taxon>Poaceae</taxon>
        <taxon>BOP clade</taxon>
        <taxon>Pooideae</taxon>
        <taxon>Poodae</taxon>
        <taxon>Poeae</taxon>
        <taxon>Poeae Chloroplast Group 2 (Poeae type)</taxon>
        <taxon>Loliodinae</taxon>
        <taxon>Loliinae</taxon>
        <taxon>Lolium</taxon>
    </lineage>
</organism>
<dbReference type="PANTHER" id="PTHR33026:SF7">
    <property type="entry name" value="OS03G0100275 PROTEIN"/>
    <property type="match status" value="1"/>
</dbReference>
<feature type="compositionally biased region" description="Basic and acidic residues" evidence="1">
    <location>
        <begin position="318"/>
        <end position="330"/>
    </location>
</feature>
<feature type="compositionally biased region" description="Basic and acidic residues" evidence="1">
    <location>
        <begin position="502"/>
        <end position="511"/>
    </location>
</feature>
<feature type="region of interest" description="Disordered" evidence="1">
    <location>
        <begin position="502"/>
        <end position="534"/>
    </location>
</feature>
<dbReference type="Pfam" id="PF04195">
    <property type="entry name" value="Transposase_28"/>
    <property type="match status" value="1"/>
</dbReference>
<sequence length="534" mass="59408">MGLLKKEALKMPGDESSPRPPIGFRVTFIDFLVCGLVVPVHKFLRGLLFIYGIQLHQLTPNSLLHISIFITLCECFLDIHPHWGMWKRIFYLRRNNSRNVIYNVGGVCICARPDVDYFDVKFPDSVQVWRKKRLYIQDESALTQEYGIAPFDPAEEIQRRKSWDTEATAEEKAATETLMTRIHQLQNTDGDELSGVQIIAYFLRIRMQPLQARKNPLWMYSGAKDVDRFSKDLFVKDLEKLVRCFTSLNKNHEVPSSCHVDPYSASYALPKDHQILSSLPPLPEGGEVDGRVIVTDDSQESSLPESEAVESQKYSGSSKKETELEQHSESSHSISPPLAISPDGRKRKRDNVEDSSASKPIEPAAEESSPEEESAFDPFADAGAVSSSDEGAEEEELAAHGTTPTSTSNTLVLSKEHRTDAETSPPPQHNPKAPTPVPIPRAPLAKKARTGAGSTQELAIGSTSSPLLDDPLMKELVNLGSQFIGFRNEAASLRERADALEDKLKTSETARKKPRKKPLLSKVSARGSRPLRTL</sequence>
<feature type="compositionally biased region" description="Pro residues" evidence="1">
    <location>
        <begin position="424"/>
        <end position="441"/>
    </location>
</feature>